<protein>
    <submittedName>
        <fullName evidence="1">Uncharacterized protein</fullName>
    </submittedName>
</protein>
<gene>
    <name evidence="1" type="ORF">HEP81_06541</name>
</gene>
<dbReference type="EMBL" id="CP051006">
    <property type="protein sequence ID" value="QNT96776.1"/>
    <property type="molecule type" value="Genomic_DNA"/>
</dbReference>
<sequence length="126" mass="13630">MQHAWGAGQLAAIPSGPHWRVAEAPLPRSLEAFRRMEAAPHGPVLADISRALAWWLLPPGLADELDDVAGLTVYPAGWELKCPPVVRFLDGRWWVEAPDGTGQLTDPILLAAAFGPGGYRREAETS</sequence>
<reference evidence="1 2" key="1">
    <citation type="submission" date="2020-04" db="EMBL/GenBank/DDBJ databases">
        <title>Characterization and engineering of Streptomyces griseofuscus DSM40191 as a potential heterologous host for expression of BGCs.</title>
        <authorList>
            <person name="Gren T."/>
            <person name="Whitford C.M."/>
            <person name="Mohite O.S."/>
            <person name="Joergensen T.S."/>
            <person name="Nielsen J.B."/>
            <person name="Lee S.Y."/>
            <person name="Weber T."/>
        </authorList>
    </citation>
    <scope>NUCLEOTIDE SEQUENCE [LARGE SCALE GENOMIC DNA]</scope>
    <source>
        <strain evidence="1 2">DSM 40191</strain>
    </source>
</reference>
<dbReference type="KEGG" id="sgf:HEP81_06541"/>
<evidence type="ECO:0000313" key="2">
    <source>
        <dbReference type="Proteomes" id="UP000516422"/>
    </source>
</evidence>
<proteinExistence type="predicted"/>
<name>A0A7H1Q8Z6_9ACTN</name>
<organism evidence="1 2">
    <name type="scientific">Streptomyces griseofuscus</name>
    <dbReference type="NCBI Taxonomy" id="146922"/>
    <lineage>
        <taxon>Bacteria</taxon>
        <taxon>Bacillati</taxon>
        <taxon>Actinomycetota</taxon>
        <taxon>Actinomycetes</taxon>
        <taxon>Kitasatosporales</taxon>
        <taxon>Streptomycetaceae</taxon>
        <taxon>Streptomyces</taxon>
    </lineage>
</organism>
<accession>A0A7H1Q8Z6</accession>
<dbReference type="Proteomes" id="UP000516422">
    <property type="component" value="Chromosome"/>
</dbReference>
<evidence type="ECO:0000313" key="1">
    <source>
        <dbReference type="EMBL" id="QNT96776.1"/>
    </source>
</evidence>
<dbReference type="AlphaFoldDB" id="A0A7H1Q8Z6"/>